<sequence>MRQETKILMAAFLAVLVAVVLAFFAMQTPKRPPQQNQKTTMQVWQVTLCYPDLKASKLVKLSLSIGATSMERVVSELFERLKSPDSPDLSPAVPAKANLLSVRREGDILVLDVSDEFTRPEFWQGSDVAHLRLQSLVHTLTSLPNVRAVRILVNGQVPEALGGHEELSEPVEPDPTL</sequence>
<dbReference type="InterPro" id="IPR019606">
    <property type="entry name" value="GerMN"/>
</dbReference>
<name>A0ABT2EMV0_9BACT</name>
<dbReference type="RefSeq" id="WP_259095549.1">
    <property type="nucleotide sequence ID" value="NZ_CP130454.1"/>
</dbReference>
<feature type="domain" description="GerMN" evidence="1">
    <location>
        <begin position="74"/>
        <end position="162"/>
    </location>
</feature>
<dbReference type="EMBL" id="JANUCP010000003">
    <property type="protein sequence ID" value="MCS3919280.1"/>
    <property type="molecule type" value="Genomic_DNA"/>
</dbReference>
<comment type="caution">
    <text evidence="2">The sequence shown here is derived from an EMBL/GenBank/DDBJ whole genome shotgun (WGS) entry which is preliminary data.</text>
</comment>
<evidence type="ECO:0000313" key="3">
    <source>
        <dbReference type="Proteomes" id="UP001204798"/>
    </source>
</evidence>
<organism evidence="2 3">
    <name type="scientific">Candidatus Fervidibacter sacchari</name>
    <dbReference type="NCBI Taxonomy" id="1448929"/>
    <lineage>
        <taxon>Bacteria</taxon>
        <taxon>Candidatus Fervidibacterota</taxon>
        <taxon>Candidatus Fervidibacter</taxon>
    </lineage>
</organism>
<reference evidence="2 3" key="1">
    <citation type="submission" date="2022-08" db="EMBL/GenBank/DDBJ databases">
        <title>Bacterial and archaeal communities from various locations to study Microbial Dark Matter (Phase II).</title>
        <authorList>
            <person name="Stepanauskas R."/>
        </authorList>
    </citation>
    <scope>NUCLEOTIDE SEQUENCE [LARGE SCALE GENOMIC DNA]</scope>
    <source>
        <strain evidence="2 3">PD1</strain>
    </source>
</reference>
<gene>
    <name evidence="2" type="ORF">M2350_001693</name>
</gene>
<proteinExistence type="predicted"/>
<protein>
    <submittedName>
        <fullName evidence="2">Spore germination protein GerM</fullName>
    </submittedName>
</protein>
<keyword evidence="3" id="KW-1185">Reference proteome</keyword>
<dbReference type="Pfam" id="PF10646">
    <property type="entry name" value="Germane"/>
    <property type="match status" value="1"/>
</dbReference>
<evidence type="ECO:0000259" key="1">
    <source>
        <dbReference type="SMART" id="SM00909"/>
    </source>
</evidence>
<evidence type="ECO:0000313" key="2">
    <source>
        <dbReference type="EMBL" id="MCS3919280.1"/>
    </source>
</evidence>
<dbReference type="SMART" id="SM00909">
    <property type="entry name" value="Germane"/>
    <property type="match status" value="1"/>
</dbReference>
<dbReference type="Proteomes" id="UP001204798">
    <property type="component" value="Unassembled WGS sequence"/>
</dbReference>
<accession>A0ABT2EMV0</accession>